<feature type="transmembrane region" description="Helical" evidence="1">
    <location>
        <begin position="95"/>
        <end position="112"/>
    </location>
</feature>
<keyword evidence="1" id="KW-1133">Transmembrane helix</keyword>
<name>A0A6L6YH41_9BURK</name>
<dbReference type="AlphaFoldDB" id="A0A6L6YH41"/>
<keyword evidence="1" id="KW-0472">Membrane</keyword>
<evidence type="ECO:0000313" key="4">
    <source>
        <dbReference type="Proteomes" id="UP000472580"/>
    </source>
</evidence>
<keyword evidence="1" id="KW-0812">Transmembrane</keyword>
<proteinExistence type="predicted"/>
<dbReference type="OrthoDB" id="2083753at2"/>
<dbReference type="Pfam" id="PF07331">
    <property type="entry name" value="TctB"/>
    <property type="match status" value="1"/>
</dbReference>
<gene>
    <name evidence="3" type="ORF">E5987_02540</name>
</gene>
<dbReference type="InterPro" id="IPR009936">
    <property type="entry name" value="DUF1468"/>
</dbReference>
<dbReference type="RefSeq" id="WP_160334516.1">
    <property type="nucleotide sequence ID" value="NZ_CALPCR010000002.1"/>
</dbReference>
<keyword evidence="4" id="KW-1185">Reference proteome</keyword>
<feature type="transmembrane region" description="Helical" evidence="1">
    <location>
        <begin position="119"/>
        <end position="140"/>
    </location>
</feature>
<sequence length="149" mass="16863">MKESDLCVVAVVYGVATWFLVMTLQLPPQAQSYPLILLTALYVCNTLLLGKQLYSFFRHRLVLNDFRKIFASFVPGQFFGVIAGCLIYMAVVNYLGYYISSILYLLLAQFFLKVKPIPAVITCAVIMIVTYLVFSLFLHVPLPVGVFFE</sequence>
<evidence type="ECO:0000256" key="1">
    <source>
        <dbReference type="SAM" id="Phobius"/>
    </source>
</evidence>
<dbReference type="Proteomes" id="UP000472580">
    <property type="component" value="Unassembled WGS sequence"/>
</dbReference>
<protein>
    <submittedName>
        <fullName evidence="3">Tripartite tricarboxylate transporter TctB family protein</fullName>
    </submittedName>
</protein>
<reference evidence="3 4" key="1">
    <citation type="submission" date="2019-12" db="EMBL/GenBank/DDBJ databases">
        <title>Microbes associate with the intestines of laboratory mice.</title>
        <authorList>
            <person name="Navarre W."/>
            <person name="Wong E."/>
        </authorList>
    </citation>
    <scope>NUCLEOTIDE SEQUENCE [LARGE SCALE GENOMIC DNA]</scope>
    <source>
        <strain evidence="3 4">NM82_D38</strain>
    </source>
</reference>
<evidence type="ECO:0000259" key="2">
    <source>
        <dbReference type="Pfam" id="PF07331"/>
    </source>
</evidence>
<accession>A0A6L6YH41</accession>
<feature type="transmembrane region" description="Helical" evidence="1">
    <location>
        <begin position="7"/>
        <end position="26"/>
    </location>
</feature>
<feature type="domain" description="DUF1468" evidence="2">
    <location>
        <begin position="11"/>
        <end position="143"/>
    </location>
</feature>
<feature type="transmembrane region" description="Helical" evidence="1">
    <location>
        <begin position="32"/>
        <end position="49"/>
    </location>
</feature>
<organism evidence="3 4">
    <name type="scientific">Parasutterella muris</name>
    <dbReference type="NCBI Taxonomy" id="2565572"/>
    <lineage>
        <taxon>Bacteria</taxon>
        <taxon>Pseudomonadati</taxon>
        <taxon>Pseudomonadota</taxon>
        <taxon>Betaproteobacteria</taxon>
        <taxon>Burkholderiales</taxon>
        <taxon>Sutterellaceae</taxon>
        <taxon>Parasutterella</taxon>
    </lineage>
</organism>
<feature type="transmembrane region" description="Helical" evidence="1">
    <location>
        <begin position="69"/>
        <end position="89"/>
    </location>
</feature>
<dbReference type="EMBL" id="WSRP01000005">
    <property type="protein sequence ID" value="MVX56083.1"/>
    <property type="molecule type" value="Genomic_DNA"/>
</dbReference>
<comment type="caution">
    <text evidence="3">The sequence shown here is derived from an EMBL/GenBank/DDBJ whole genome shotgun (WGS) entry which is preliminary data.</text>
</comment>
<evidence type="ECO:0000313" key="3">
    <source>
        <dbReference type="EMBL" id="MVX56083.1"/>
    </source>
</evidence>